<dbReference type="Proteomes" id="UP000269198">
    <property type="component" value="Unassembled WGS sequence"/>
</dbReference>
<accession>A0A3N0E402</accession>
<name>A0A3N0E402_9ACTN</name>
<dbReference type="Pfam" id="PF05050">
    <property type="entry name" value="Methyltransf_21"/>
    <property type="match status" value="1"/>
</dbReference>
<evidence type="ECO:0000313" key="3">
    <source>
        <dbReference type="Proteomes" id="UP000269198"/>
    </source>
</evidence>
<organism evidence="2 3">
    <name type="scientific">Halostreptopolyspora alba</name>
    <dbReference type="NCBI Taxonomy" id="2487137"/>
    <lineage>
        <taxon>Bacteria</taxon>
        <taxon>Bacillati</taxon>
        <taxon>Actinomycetota</taxon>
        <taxon>Actinomycetes</taxon>
        <taxon>Streptosporangiales</taxon>
        <taxon>Nocardiopsidaceae</taxon>
        <taxon>Halostreptopolyspora</taxon>
    </lineage>
</organism>
<proteinExistence type="predicted"/>
<dbReference type="EMBL" id="RJMB01000022">
    <property type="protein sequence ID" value="RNL82575.1"/>
    <property type="molecule type" value="Genomic_DNA"/>
</dbReference>
<evidence type="ECO:0000259" key="1">
    <source>
        <dbReference type="Pfam" id="PF05050"/>
    </source>
</evidence>
<keyword evidence="3" id="KW-1185">Reference proteome</keyword>
<dbReference type="GO" id="GO:0032259">
    <property type="term" value="P:methylation"/>
    <property type="evidence" value="ECO:0007669"/>
    <property type="project" value="UniProtKB-KW"/>
</dbReference>
<gene>
    <name evidence="2" type="ORF">EFW17_18905</name>
</gene>
<keyword evidence="2" id="KW-0489">Methyltransferase</keyword>
<dbReference type="Gene3D" id="3.40.50.150">
    <property type="entry name" value="Vaccinia Virus protein VP39"/>
    <property type="match status" value="1"/>
</dbReference>
<dbReference type="InterPro" id="IPR006342">
    <property type="entry name" value="FkbM_mtfrase"/>
</dbReference>
<evidence type="ECO:0000313" key="2">
    <source>
        <dbReference type="EMBL" id="RNL82575.1"/>
    </source>
</evidence>
<dbReference type="NCBIfam" id="TIGR01444">
    <property type="entry name" value="fkbM_fam"/>
    <property type="match status" value="1"/>
</dbReference>
<dbReference type="InterPro" id="IPR029063">
    <property type="entry name" value="SAM-dependent_MTases_sf"/>
</dbReference>
<sequence>MVRQAARSIRVHLPRSLGGIDRARVPPRVRQFELSLPRRAGAAEIGPATLNVTASGDLWAPRRLEQAGLANYEPETLACFLAVLEHARPGAVLDIGANVGIYGLVAAARSHRPVYAFEPTPELAATARHLATINDLPLEVVELAMSNHSGTASLRLSSNSDASNSLAPGFRPEFGRVRVRVDTLSHWRERAGAYPAVLKLDTETTEPDVIAGGLEVLRQFRPWVFCEVLPDRGVEERLMALLEPLDYTWHQLSDELPCPARNVIDGHGPTPDQRMWLFAPTPPTDELWERTREWRRALKVCEPG</sequence>
<dbReference type="PANTHER" id="PTHR34203:SF15">
    <property type="entry name" value="SLL1173 PROTEIN"/>
    <property type="match status" value="1"/>
</dbReference>
<dbReference type="PANTHER" id="PTHR34203">
    <property type="entry name" value="METHYLTRANSFERASE, FKBM FAMILY PROTEIN"/>
    <property type="match status" value="1"/>
</dbReference>
<comment type="caution">
    <text evidence="2">The sequence shown here is derived from an EMBL/GenBank/DDBJ whole genome shotgun (WGS) entry which is preliminary data.</text>
</comment>
<dbReference type="InterPro" id="IPR052514">
    <property type="entry name" value="SAM-dependent_MTase"/>
</dbReference>
<reference evidence="2 3" key="1">
    <citation type="submission" date="2018-11" db="EMBL/GenBank/DDBJ databases">
        <title>The genome draft of YIM 96095.</title>
        <authorList>
            <person name="Tang S.-K."/>
            <person name="Chunyu W.-X."/>
            <person name="Feng Y.-Z."/>
        </authorList>
    </citation>
    <scope>NUCLEOTIDE SEQUENCE [LARGE SCALE GENOMIC DNA]</scope>
    <source>
        <strain evidence="2 3">YIM 96095</strain>
    </source>
</reference>
<keyword evidence="2" id="KW-0808">Transferase</keyword>
<dbReference type="SUPFAM" id="SSF53335">
    <property type="entry name" value="S-adenosyl-L-methionine-dependent methyltransferases"/>
    <property type="match status" value="1"/>
</dbReference>
<dbReference type="AlphaFoldDB" id="A0A3N0E402"/>
<dbReference type="OrthoDB" id="4290958at2"/>
<protein>
    <submittedName>
        <fullName evidence="2">FkbM family methyltransferase</fullName>
    </submittedName>
</protein>
<dbReference type="GO" id="GO:0008168">
    <property type="term" value="F:methyltransferase activity"/>
    <property type="evidence" value="ECO:0007669"/>
    <property type="project" value="UniProtKB-KW"/>
</dbReference>
<feature type="domain" description="Methyltransferase FkbM" evidence="1">
    <location>
        <begin position="94"/>
        <end position="231"/>
    </location>
</feature>